<protein>
    <submittedName>
        <fullName evidence="1">Uncharacterized protein</fullName>
    </submittedName>
</protein>
<evidence type="ECO:0000313" key="1">
    <source>
        <dbReference type="EMBL" id="KAK0434693.1"/>
    </source>
</evidence>
<dbReference type="Proteomes" id="UP001175226">
    <property type="component" value="Unassembled WGS sequence"/>
</dbReference>
<organism evidence="1 2">
    <name type="scientific">Armillaria borealis</name>
    <dbReference type="NCBI Taxonomy" id="47425"/>
    <lineage>
        <taxon>Eukaryota</taxon>
        <taxon>Fungi</taxon>
        <taxon>Dikarya</taxon>
        <taxon>Basidiomycota</taxon>
        <taxon>Agaricomycotina</taxon>
        <taxon>Agaricomycetes</taxon>
        <taxon>Agaricomycetidae</taxon>
        <taxon>Agaricales</taxon>
        <taxon>Marasmiineae</taxon>
        <taxon>Physalacriaceae</taxon>
        <taxon>Armillaria</taxon>
    </lineage>
</organism>
<gene>
    <name evidence="1" type="ORF">EV421DRAFT_1740696</name>
</gene>
<proteinExistence type="predicted"/>
<name>A0AA39J240_9AGAR</name>
<evidence type="ECO:0000313" key="2">
    <source>
        <dbReference type="Proteomes" id="UP001175226"/>
    </source>
</evidence>
<comment type="caution">
    <text evidence="1">The sequence shown here is derived from an EMBL/GenBank/DDBJ whole genome shotgun (WGS) entry which is preliminary data.</text>
</comment>
<dbReference type="AlphaFoldDB" id="A0AA39J240"/>
<sequence>MLVSGCVIQARLARESNSQLPSLVSMLLVQLRLGNMQEMECRMMSTIALTAIHSIIRDQPPQSTEQIRAHLWLGLRSHTESLLSNLSQTGFSPDLSSFILALGELLDLLLVQSQVVVKDMVHSPLFKVLVSTWLKMWVCGLDIPVSVFGRMIKRVATEYESALHKLTDLLSETTSCTVAASFARVAIIMHDSSISLSTLQMGYDFVTMTLACGPAIFRQLLLDQDGLEWCTAGFLRHYDVFICGISDAEFKQFGTHLALSLHFVRLSFRHGPAAIIRAMERGFLTTLFKLLAIFRSPHTSGEVLETEFVDTLTVIQANLYDRRITNRVLEDWRWLEDRDTSAWWPIDSLAVTKAWIELLSAVVCIS</sequence>
<dbReference type="EMBL" id="JAUEPT010000069">
    <property type="protein sequence ID" value="KAK0434693.1"/>
    <property type="molecule type" value="Genomic_DNA"/>
</dbReference>
<keyword evidence="2" id="KW-1185">Reference proteome</keyword>
<accession>A0AA39J240</accession>
<reference evidence="1" key="1">
    <citation type="submission" date="2023-06" db="EMBL/GenBank/DDBJ databases">
        <authorList>
            <consortium name="Lawrence Berkeley National Laboratory"/>
            <person name="Ahrendt S."/>
            <person name="Sahu N."/>
            <person name="Indic B."/>
            <person name="Wong-Bajracharya J."/>
            <person name="Merenyi Z."/>
            <person name="Ke H.-M."/>
            <person name="Monk M."/>
            <person name="Kocsube S."/>
            <person name="Drula E."/>
            <person name="Lipzen A."/>
            <person name="Balint B."/>
            <person name="Henrissat B."/>
            <person name="Andreopoulos B."/>
            <person name="Martin F.M."/>
            <person name="Harder C.B."/>
            <person name="Rigling D."/>
            <person name="Ford K.L."/>
            <person name="Foster G.D."/>
            <person name="Pangilinan J."/>
            <person name="Papanicolaou A."/>
            <person name="Barry K."/>
            <person name="LaButti K."/>
            <person name="Viragh M."/>
            <person name="Koriabine M."/>
            <person name="Yan M."/>
            <person name="Riley R."/>
            <person name="Champramary S."/>
            <person name="Plett K.L."/>
            <person name="Tsai I.J."/>
            <person name="Slot J."/>
            <person name="Sipos G."/>
            <person name="Plett J."/>
            <person name="Nagy L.G."/>
            <person name="Grigoriev I.V."/>
        </authorList>
    </citation>
    <scope>NUCLEOTIDE SEQUENCE</scope>
    <source>
        <strain evidence="1">FPL87.14</strain>
    </source>
</reference>